<organism evidence="3 4">
    <name type="scientific">Didymella rabiei</name>
    <name type="common">Chickpea ascochyta blight fungus</name>
    <name type="synonym">Mycosphaerella rabiei</name>
    <dbReference type="NCBI Taxonomy" id="5454"/>
    <lineage>
        <taxon>Eukaryota</taxon>
        <taxon>Fungi</taxon>
        <taxon>Dikarya</taxon>
        <taxon>Ascomycota</taxon>
        <taxon>Pezizomycotina</taxon>
        <taxon>Dothideomycetes</taxon>
        <taxon>Pleosporomycetidae</taxon>
        <taxon>Pleosporales</taxon>
        <taxon>Pleosporineae</taxon>
        <taxon>Didymellaceae</taxon>
        <taxon>Ascochyta</taxon>
    </lineage>
</organism>
<evidence type="ECO:0000313" key="4">
    <source>
        <dbReference type="Proteomes" id="UP000076837"/>
    </source>
</evidence>
<comment type="caution">
    <text evidence="3">The sequence shown here is derived from an EMBL/GenBank/DDBJ whole genome shotgun (WGS) entry which is preliminary data.</text>
</comment>
<dbReference type="PANTHER" id="PTHR37852">
    <property type="entry name" value="YALI0B21208P"/>
    <property type="match status" value="1"/>
</dbReference>
<keyword evidence="4" id="KW-1185">Reference proteome</keyword>
<name>A0A163GKS9_DIDRA</name>
<feature type="region of interest" description="Disordered" evidence="1">
    <location>
        <begin position="1"/>
        <end position="31"/>
    </location>
</feature>
<dbReference type="AlphaFoldDB" id="A0A163GKS9"/>
<keyword evidence="2" id="KW-0472">Membrane</keyword>
<reference evidence="3 4" key="1">
    <citation type="journal article" date="2016" name="Sci. Rep.">
        <title>Draft genome sequencing and secretome analysis of fungal phytopathogen Ascochyta rabiei provides insight into the necrotrophic effector repertoire.</title>
        <authorList>
            <person name="Verma S."/>
            <person name="Gazara R.K."/>
            <person name="Nizam S."/>
            <person name="Parween S."/>
            <person name="Chattopadhyay D."/>
            <person name="Verma P.K."/>
        </authorList>
    </citation>
    <scope>NUCLEOTIDE SEQUENCE [LARGE SCALE GENOMIC DNA]</scope>
    <source>
        <strain evidence="3 4">ArDII</strain>
    </source>
</reference>
<dbReference type="Proteomes" id="UP000076837">
    <property type="component" value="Unassembled WGS sequence"/>
</dbReference>
<keyword evidence="2" id="KW-1133">Transmembrane helix</keyword>
<feature type="compositionally biased region" description="Polar residues" evidence="1">
    <location>
        <begin position="1"/>
        <end position="10"/>
    </location>
</feature>
<evidence type="ECO:0000256" key="2">
    <source>
        <dbReference type="SAM" id="Phobius"/>
    </source>
</evidence>
<evidence type="ECO:0000256" key="1">
    <source>
        <dbReference type="SAM" id="MobiDB-lite"/>
    </source>
</evidence>
<dbReference type="OrthoDB" id="5584028at2759"/>
<feature type="transmembrane region" description="Helical" evidence="2">
    <location>
        <begin position="42"/>
        <end position="67"/>
    </location>
</feature>
<dbReference type="STRING" id="5454.A0A163GKS9"/>
<gene>
    <name evidence="3" type="ORF">ST47_g3915</name>
</gene>
<sequence length="242" mass="26507">MATVTPTNPNAIIVSEIPPPPPKPSQPLTNAPRLGMPFDRRLLLTTFTSFVCGFTLGSASAGSMAALRFRAENAHRLPISQPGWYLYHKSKNYYKMKHGITEGLRKGFMVAAWSSVFFVVEESLDVFRGTWRAGRTIEEMEGVDELSLKKIDRGVASSRDFLSSGMAGMVTGGVWSAWHQFPVSTAARTIRMGLVVGLGYGLGQDALIWAKEKYGGAEEGESWIYKGAKNRKKEAGEVEAQA</sequence>
<evidence type="ECO:0000313" key="3">
    <source>
        <dbReference type="EMBL" id="KZM24900.1"/>
    </source>
</evidence>
<protein>
    <submittedName>
        <fullName evidence="3">Uncharacterized protein</fullName>
    </submittedName>
</protein>
<proteinExistence type="predicted"/>
<accession>A0A163GKS9</accession>
<dbReference type="PANTHER" id="PTHR37852:SF1">
    <property type="entry name" value="HIG1 DOMAIN-CONTAINING PROTEIN"/>
    <property type="match status" value="1"/>
</dbReference>
<dbReference type="EMBL" id="JYNV01000148">
    <property type="protein sequence ID" value="KZM24900.1"/>
    <property type="molecule type" value="Genomic_DNA"/>
</dbReference>
<keyword evidence="2" id="KW-0812">Transmembrane</keyword>